<evidence type="ECO:0000313" key="2">
    <source>
        <dbReference type="Proteomes" id="UP000271162"/>
    </source>
</evidence>
<name>A0A0N4XN72_NIPBR</name>
<accession>A0A0N4XN72</accession>
<dbReference type="AlphaFoldDB" id="A0A0N4XN72"/>
<dbReference type="EMBL" id="UYSL01006692">
    <property type="protein sequence ID" value="VDL67564.1"/>
    <property type="molecule type" value="Genomic_DNA"/>
</dbReference>
<evidence type="ECO:0000313" key="1">
    <source>
        <dbReference type="EMBL" id="VDL67564.1"/>
    </source>
</evidence>
<organism evidence="3">
    <name type="scientific">Nippostrongylus brasiliensis</name>
    <name type="common">Rat hookworm</name>
    <dbReference type="NCBI Taxonomy" id="27835"/>
    <lineage>
        <taxon>Eukaryota</taxon>
        <taxon>Metazoa</taxon>
        <taxon>Ecdysozoa</taxon>
        <taxon>Nematoda</taxon>
        <taxon>Chromadorea</taxon>
        <taxon>Rhabditida</taxon>
        <taxon>Rhabditina</taxon>
        <taxon>Rhabditomorpha</taxon>
        <taxon>Strongyloidea</taxon>
        <taxon>Heligmosomidae</taxon>
        <taxon>Nippostrongylus</taxon>
    </lineage>
</organism>
<proteinExistence type="predicted"/>
<reference evidence="1 2" key="2">
    <citation type="submission" date="2018-11" db="EMBL/GenBank/DDBJ databases">
        <authorList>
            <consortium name="Pathogen Informatics"/>
        </authorList>
    </citation>
    <scope>NUCLEOTIDE SEQUENCE [LARGE SCALE GENOMIC DNA]</scope>
</reference>
<dbReference type="Proteomes" id="UP000271162">
    <property type="component" value="Unassembled WGS sequence"/>
</dbReference>
<reference evidence="3" key="1">
    <citation type="submission" date="2017-02" db="UniProtKB">
        <authorList>
            <consortium name="WormBaseParasite"/>
        </authorList>
    </citation>
    <scope>IDENTIFICATION</scope>
</reference>
<evidence type="ECO:0000313" key="3">
    <source>
        <dbReference type="WBParaSite" id="NBR_0000397401-mRNA-1"/>
    </source>
</evidence>
<keyword evidence="2" id="KW-1185">Reference proteome</keyword>
<sequence length="58" mass="6846">FFNSSISILQSTLISKTQYLARIIQTWSNATPRLQHQEMEDFLRYKEIEARSKAQKAQ</sequence>
<dbReference type="WBParaSite" id="NBR_0000397401-mRNA-1">
    <property type="protein sequence ID" value="NBR_0000397401-mRNA-1"/>
    <property type="gene ID" value="NBR_0000397401"/>
</dbReference>
<gene>
    <name evidence="1" type="ORF">NBR_LOCUS3975</name>
</gene>
<protein>
    <submittedName>
        <fullName evidence="3">Gag-Pol polyprotein</fullName>
    </submittedName>
</protein>